<sequence length="119" mass="13708">MTAKLTKKQKYKKMIDTARELAPQCGDWMAFHNQLFGVGGLFGKLFTEVPERVEFMDSPEHEEIKQLKQGLQNQEEVRFNLRIPKTIDDQLKDEMKRLGIKSKNELCIMKLAAPAEAVV</sequence>
<reference evidence="1 2" key="1">
    <citation type="submission" date="2019-02" db="EMBL/GenBank/DDBJ databases">
        <title>Deep-cultivation of Planctomycetes and their phenomic and genomic characterization uncovers novel biology.</title>
        <authorList>
            <person name="Wiegand S."/>
            <person name="Jogler M."/>
            <person name="Boedeker C."/>
            <person name="Pinto D."/>
            <person name="Vollmers J."/>
            <person name="Rivas-Marin E."/>
            <person name="Kohn T."/>
            <person name="Peeters S.H."/>
            <person name="Heuer A."/>
            <person name="Rast P."/>
            <person name="Oberbeckmann S."/>
            <person name="Bunk B."/>
            <person name="Jeske O."/>
            <person name="Meyerdierks A."/>
            <person name="Storesund J.E."/>
            <person name="Kallscheuer N."/>
            <person name="Luecker S."/>
            <person name="Lage O.M."/>
            <person name="Pohl T."/>
            <person name="Merkel B.J."/>
            <person name="Hornburger P."/>
            <person name="Mueller R.-W."/>
            <person name="Bruemmer F."/>
            <person name="Labrenz M."/>
            <person name="Spormann A.M."/>
            <person name="Op den Camp H."/>
            <person name="Overmann J."/>
            <person name="Amann R."/>
            <person name="Jetten M.S.M."/>
            <person name="Mascher T."/>
            <person name="Medema M.H."/>
            <person name="Devos D.P."/>
            <person name="Kaster A.-K."/>
            <person name="Ovreas L."/>
            <person name="Rohde M."/>
            <person name="Galperin M.Y."/>
            <person name="Jogler C."/>
        </authorList>
    </citation>
    <scope>NUCLEOTIDE SEQUENCE [LARGE SCALE GENOMIC DNA]</scope>
    <source>
        <strain evidence="1 2">Pan161</strain>
    </source>
</reference>
<name>A0A517VMP1_9PLAN</name>
<proteinExistence type="predicted"/>
<evidence type="ECO:0000313" key="1">
    <source>
        <dbReference type="EMBL" id="QDT94283.1"/>
    </source>
</evidence>
<gene>
    <name evidence="1" type="ORF">Pan161_59780</name>
</gene>
<dbReference type="EMBL" id="CP036343">
    <property type="protein sequence ID" value="QDT94283.1"/>
    <property type="molecule type" value="Genomic_DNA"/>
</dbReference>
<evidence type="ECO:0000313" key="2">
    <source>
        <dbReference type="Proteomes" id="UP000316855"/>
    </source>
</evidence>
<keyword evidence="2" id="KW-1185">Reference proteome</keyword>
<dbReference type="KEGG" id="gax:Pan161_59780"/>
<protein>
    <submittedName>
        <fullName evidence="1">Uncharacterized protein</fullName>
    </submittedName>
</protein>
<dbReference type="Proteomes" id="UP000316855">
    <property type="component" value="Chromosome"/>
</dbReference>
<dbReference type="RefSeq" id="WP_145232198.1">
    <property type="nucleotide sequence ID" value="NZ_CP036343.1"/>
</dbReference>
<organism evidence="1 2">
    <name type="scientific">Gimesia algae</name>
    <dbReference type="NCBI Taxonomy" id="2527971"/>
    <lineage>
        <taxon>Bacteria</taxon>
        <taxon>Pseudomonadati</taxon>
        <taxon>Planctomycetota</taxon>
        <taxon>Planctomycetia</taxon>
        <taxon>Planctomycetales</taxon>
        <taxon>Planctomycetaceae</taxon>
        <taxon>Gimesia</taxon>
    </lineage>
</organism>
<accession>A0A517VMP1</accession>
<dbReference type="AlphaFoldDB" id="A0A517VMP1"/>
<dbReference type="OrthoDB" id="268431at2"/>